<feature type="compositionally biased region" description="Acidic residues" evidence="1">
    <location>
        <begin position="63"/>
        <end position="111"/>
    </location>
</feature>
<dbReference type="EMBL" id="FWYB01000013">
    <property type="protein sequence ID" value="SMD10075.1"/>
    <property type="molecule type" value="Genomic_DNA"/>
</dbReference>
<organism evidence="2 3">
    <name type="scientific">Pedobacter nyackensis</name>
    <dbReference type="NCBI Taxonomy" id="475255"/>
    <lineage>
        <taxon>Bacteria</taxon>
        <taxon>Pseudomonadati</taxon>
        <taxon>Bacteroidota</taxon>
        <taxon>Sphingobacteriia</taxon>
        <taxon>Sphingobacteriales</taxon>
        <taxon>Sphingobacteriaceae</taxon>
        <taxon>Pedobacter</taxon>
    </lineage>
</organism>
<feature type="region of interest" description="Disordered" evidence="1">
    <location>
        <begin position="1"/>
        <end position="111"/>
    </location>
</feature>
<dbReference type="AlphaFoldDB" id="A0A1W2EKD0"/>
<feature type="compositionally biased region" description="Polar residues" evidence="1">
    <location>
        <begin position="19"/>
        <end position="30"/>
    </location>
</feature>
<accession>A0A1W2EKD0</accession>
<reference evidence="2 3" key="1">
    <citation type="submission" date="2017-04" db="EMBL/GenBank/DDBJ databases">
        <authorList>
            <person name="Afonso C.L."/>
            <person name="Miller P.J."/>
            <person name="Scott M.A."/>
            <person name="Spackman E."/>
            <person name="Goraichik I."/>
            <person name="Dimitrov K.M."/>
            <person name="Suarez D.L."/>
            <person name="Swayne D.E."/>
        </authorList>
    </citation>
    <scope>NUCLEOTIDE SEQUENCE [LARGE SCALE GENOMIC DNA]</scope>
    <source>
        <strain evidence="2 3">DSM 19625</strain>
    </source>
</reference>
<evidence type="ECO:0000313" key="3">
    <source>
        <dbReference type="Proteomes" id="UP000192678"/>
    </source>
</evidence>
<evidence type="ECO:0000313" key="2">
    <source>
        <dbReference type="EMBL" id="SMD10075.1"/>
    </source>
</evidence>
<dbReference type="Proteomes" id="UP000192678">
    <property type="component" value="Unassembled WGS sequence"/>
</dbReference>
<name>A0A1W2EKD0_9SPHI</name>
<dbReference type="OrthoDB" id="1551502at2"/>
<keyword evidence="3" id="KW-1185">Reference proteome</keyword>
<sequence length="111" mass="12579">MKTKENMTAERSPEIKGDTFTTGNYHQQQVDGEDQTVLVDPAITSETDELDPAFTDQVPPRDPEDDDDDQDDEDDEEFPVEEDLEGDDFDLNHDADDDLSLNIDDDDDDLI</sequence>
<protein>
    <submittedName>
        <fullName evidence="2">Uncharacterized protein</fullName>
    </submittedName>
</protein>
<proteinExistence type="predicted"/>
<gene>
    <name evidence="2" type="ORF">SAMN04488101_11330</name>
</gene>
<dbReference type="RefSeq" id="WP_084291176.1">
    <property type="nucleotide sequence ID" value="NZ_FWYB01000013.1"/>
</dbReference>
<feature type="compositionally biased region" description="Basic and acidic residues" evidence="1">
    <location>
        <begin position="1"/>
        <end position="17"/>
    </location>
</feature>
<evidence type="ECO:0000256" key="1">
    <source>
        <dbReference type="SAM" id="MobiDB-lite"/>
    </source>
</evidence>